<dbReference type="OrthoDB" id="9796171at2"/>
<gene>
    <name evidence="3" type="ORF">C7373_104126</name>
    <name evidence="2" type="ORF">IB211_02039c</name>
</gene>
<dbReference type="CDD" id="cd04301">
    <property type="entry name" value="NAT_SF"/>
    <property type="match status" value="1"/>
</dbReference>
<sequence>MEERIVPASEADAEVVHTGLRAYNAGFCGDVQDLSFAIRDDKGTCIAGTDTFRIGELIMVDVLWVAESRRGQGLGQRLLSHVEEEGRRQGARRVELNTFGFQAPGFYEKMGYRLIGKVEPSVRAYGHYYYEKDL</sequence>
<dbReference type="PROSITE" id="PS51186">
    <property type="entry name" value="GNAT"/>
    <property type="match status" value="1"/>
</dbReference>
<dbReference type="eggNOG" id="COG0456">
    <property type="taxonomic scope" value="Bacteria"/>
</dbReference>
<dbReference type="Proteomes" id="UP000245778">
    <property type="component" value="Unassembled WGS sequence"/>
</dbReference>
<organism evidence="2 4">
    <name type="scientific">Intestinimonas butyriciproducens</name>
    <dbReference type="NCBI Taxonomy" id="1297617"/>
    <lineage>
        <taxon>Bacteria</taxon>
        <taxon>Bacillati</taxon>
        <taxon>Bacillota</taxon>
        <taxon>Clostridia</taxon>
        <taxon>Eubacteriales</taxon>
        <taxon>Intestinimonas</taxon>
    </lineage>
</organism>
<keyword evidence="4" id="KW-1185">Reference proteome</keyword>
<dbReference type="EMBL" id="CP011307">
    <property type="protein sequence ID" value="ALP94430.1"/>
    <property type="molecule type" value="Genomic_DNA"/>
</dbReference>
<dbReference type="Gene3D" id="3.40.630.30">
    <property type="match status" value="1"/>
</dbReference>
<evidence type="ECO:0000313" key="3">
    <source>
        <dbReference type="EMBL" id="PVY58531.1"/>
    </source>
</evidence>
<dbReference type="GO" id="GO:0016747">
    <property type="term" value="F:acyltransferase activity, transferring groups other than amino-acyl groups"/>
    <property type="evidence" value="ECO:0007669"/>
    <property type="project" value="InterPro"/>
</dbReference>
<dbReference type="GeneID" id="93228873"/>
<dbReference type="RefSeq" id="WP_058117949.1">
    <property type="nucleotide sequence ID" value="NZ_CAMREZ010000012.1"/>
</dbReference>
<dbReference type="Pfam" id="PF00583">
    <property type="entry name" value="Acetyltransf_1"/>
    <property type="match status" value="1"/>
</dbReference>
<evidence type="ECO:0000313" key="2">
    <source>
        <dbReference type="EMBL" id="ALP94430.1"/>
    </source>
</evidence>
<feature type="domain" description="N-acetyltransferase" evidence="1">
    <location>
        <begin position="1"/>
        <end position="134"/>
    </location>
</feature>
<evidence type="ECO:0000259" key="1">
    <source>
        <dbReference type="PROSITE" id="PS51186"/>
    </source>
</evidence>
<protein>
    <submittedName>
        <fullName evidence="2 3">Acetyltransferase</fullName>
    </submittedName>
</protein>
<reference evidence="2 4" key="1">
    <citation type="journal article" date="2015" name="Nat. Commun.">
        <title>Production of butyrate from lysine and the Amadori product fructoselysine by a human gut commensal.</title>
        <authorList>
            <person name="Bui T.P."/>
            <person name="Ritari J."/>
            <person name="Boeren S."/>
            <person name="de Waard P."/>
            <person name="Plugge C.M."/>
            <person name="de Vos W.M."/>
        </authorList>
    </citation>
    <scope>NUCLEOTIDE SEQUENCE [LARGE SCALE GENOMIC DNA]</scope>
    <source>
        <strain evidence="2 4">AF211</strain>
    </source>
</reference>
<dbReference type="AlphaFoldDB" id="A0A0S2W513"/>
<accession>A0A0S2W513</accession>
<name>A0A0S2W513_9FIRM</name>
<dbReference type="KEGG" id="ibu:IB211_02039c"/>
<evidence type="ECO:0000313" key="4">
    <source>
        <dbReference type="Proteomes" id="UP000064844"/>
    </source>
</evidence>
<proteinExistence type="predicted"/>
<dbReference type="EMBL" id="QEKK01000004">
    <property type="protein sequence ID" value="PVY58531.1"/>
    <property type="molecule type" value="Genomic_DNA"/>
</dbReference>
<reference evidence="3 5" key="3">
    <citation type="submission" date="2018-04" db="EMBL/GenBank/DDBJ databases">
        <title>Genomic Encyclopedia of Type Strains, Phase IV (KMG-IV): sequencing the most valuable type-strain genomes for metagenomic binning, comparative biology and taxonomic classification.</title>
        <authorList>
            <person name="Goeker M."/>
        </authorList>
    </citation>
    <scope>NUCLEOTIDE SEQUENCE [LARGE SCALE GENOMIC DNA]</scope>
    <source>
        <strain evidence="3 5">DSM 26588</strain>
    </source>
</reference>
<reference evidence="4" key="2">
    <citation type="submission" date="2015-04" db="EMBL/GenBank/DDBJ databases">
        <title>A butyrogenic pathway from the amino acid lysine in a human gut commensal.</title>
        <authorList>
            <person name="de Vos W.M."/>
            <person name="Bui N.T.P."/>
            <person name="Plugge C.M."/>
            <person name="Ritari J."/>
        </authorList>
    </citation>
    <scope>NUCLEOTIDE SEQUENCE [LARGE SCALE GENOMIC DNA]</scope>
    <source>
        <strain evidence="4">AF211</strain>
    </source>
</reference>
<dbReference type="SUPFAM" id="SSF55729">
    <property type="entry name" value="Acyl-CoA N-acyltransferases (Nat)"/>
    <property type="match status" value="1"/>
</dbReference>
<dbReference type="STRING" id="1297617.IB211_02039c"/>
<dbReference type="Proteomes" id="UP000064844">
    <property type="component" value="Chromosome"/>
</dbReference>
<dbReference type="InterPro" id="IPR016181">
    <property type="entry name" value="Acyl_CoA_acyltransferase"/>
</dbReference>
<dbReference type="InterPro" id="IPR000182">
    <property type="entry name" value="GNAT_dom"/>
</dbReference>
<keyword evidence="2" id="KW-0808">Transferase</keyword>
<evidence type="ECO:0000313" key="5">
    <source>
        <dbReference type="Proteomes" id="UP000245778"/>
    </source>
</evidence>